<organism evidence="6 7">
    <name type="scientific">Tritrichomonas foetus</name>
    <dbReference type="NCBI Taxonomy" id="1144522"/>
    <lineage>
        <taxon>Eukaryota</taxon>
        <taxon>Metamonada</taxon>
        <taxon>Parabasalia</taxon>
        <taxon>Tritrichomonadida</taxon>
        <taxon>Tritrichomonadidae</taxon>
        <taxon>Tritrichomonas</taxon>
    </lineage>
</organism>
<dbReference type="InterPro" id="IPR039417">
    <property type="entry name" value="Peptidase_C1A_papain-like"/>
</dbReference>
<dbReference type="PROSITE" id="PS00139">
    <property type="entry name" value="THIOL_PROTEASE_CYS"/>
    <property type="match status" value="1"/>
</dbReference>
<evidence type="ECO:0000313" key="7">
    <source>
        <dbReference type="Proteomes" id="UP000179807"/>
    </source>
</evidence>
<accession>A0A1J4JI91</accession>
<evidence type="ECO:0000259" key="4">
    <source>
        <dbReference type="SMART" id="SM00645"/>
    </source>
</evidence>
<dbReference type="GeneID" id="94825148"/>
<evidence type="ECO:0000259" key="5">
    <source>
        <dbReference type="SMART" id="SM00848"/>
    </source>
</evidence>
<keyword evidence="7" id="KW-1185">Reference proteome</keyword>
<keyword evidence="3" id="KW-0732">Signal</keyword>
<dbReference type="Proteomes" id="UP000179807">
    <property type="component" value="Unassembled WGS sequence"/>
</dbReference>
<evidence type="ECO:0000256" key="1">
    <source>
        <dbReference type="ARBA" id="ARBA00008455"/>
    </source>
</evidence>
<dbReference type="SMART" id="SM00645">
    <property type="entry name" value="Pept_C1"/>
    <property type="match status" value="1"/>
</dbReference>
<feature type="chain" id="PRO_5018756497" evidence="3">
    <location>
        <begin position="19"/>
        <end position="323"/>
    </location>
</feature>
<dbReference type="VEuPathDB" id="TrichDB:TRFO_02017"/>
<dbReference type="FunFam" id="3.90.70.10:FF:000039">
    <property type="entry name" value="Cysteine proteinase 2, putative"/>
    <property type="match status" value="1"/>
</dbReference>
<dbReference type="PRINTS" id="PR00705">
    <property type="entry name" value="PAPAIN"/>
</dbReference>
<dbReference type="PANTHER" id="PTHR12411">
    <property type="entry name" value="CYSTEINE PROTEASE FAMILY C1-RELATED"/>
    <property type="match status" value="1"/>
</dbReference>
<dbReference type="Gene3D" id="3.90.70.10">
    <property type="entry name" value="Cysteine proteinases"/>
    <property type="match status" value="1"/>
</dbReference>
<comment type="similarity">
    <text evidence="1">Belongs to the peptidase C1 family.</text>
</comment>
<feature type="domain" description="Peptidase C1A papain C-terminal" evidence="4">
    <location>
        <begin position="106"/>
        <end position="321"/>
    </location>
</feature>
<dbReference type="InterPro" id="IPR025661">
    <property type="entry name" value="Pept_asp_AS"/>
</dbReference>
<dbReference type="GO" id="GO:0008234">
    <property type="term" value="F:cysteine-type peptidase activity"/>
    <property type="evidence" value="ECO:0007669"/>
    <property type="project" value="InterPro"/>
</dbReference>
<reference evidence="6" key="1">
    <citation type="submission" date="2016-10" db="EMBL/GenBank/DDBJ databases">
        <authorList>
            <person name="Benchimol M."/>
            <person name="Almeida L.G."/>
            <person name="Vasconcelos A.T."/>
            <person name="Perreira-Neves A."/>
            <person name="Rosa I.A."/>
            <person name="Tasca T."/>
            <person name="Bogo M.R."/>
            <person name="de Souza W."/>
        </authorList>
    </citation>
    <scope>NUCLEOTIDE SEQUENCE [LARGE SCALE GENOMIC DNA]</scope>
    <source>
        <strain evidence="6">K</strain>
    </source>
</reference>
<dbReference type="RefSeq" id="XP_068350045.1">
    <property type="nucleotide sequence ID" value="XM_068490444.1"/>
</dbReference>
<evidence type="ECO:0000313" key="6">
    <source>
        <dbReference type="EMBL" id="OHS96908.1"/>
    </source>
</evidence>
<dbReference type="Pfam" id="PF00112">
    <property type="entry name" value="Peptidase_C1"/>
    <property type="match status" value="1"/>
</dbReference>
<evidence type="ECO:0000256" key="3">
    <source>
        <dbReference type="SAM" id="SignalP"/>
    </source>
</evidence>
<dbReference type="InterPro" id="IPR000668">
    <property type="entry name" value="Peptidase_C1A_C"/>
</dbReference>
<dbReference type="Pfam" id="PF08246">
    <property type="entry name" value="Inhibitor_I29"/>
    <property type="match status" value="1"/>
</dbReference>
<sequence>MFLLLFNLAASRVLLSNSEEKAFVSWMRNTNNYFAGDEYHFRLGIFLSNQRFVQSHNKNEANHFKLALNKFAAYTPAEYRSLLGVDSSRRLDNSNIRPKARKTLTVPESIDWREKGAVSDIKDQGSCGSCWSFGAIVAQEGAHALATGELITLSEQNLVDCCNIECHGCFGGWPDKALTYVISNQGGKFNLLSDYVYTATEGTCRFEDYIKVSSIFGVQGVTQGDEDELKFQVGSQGPVAICVDCSNASFQLYSSGIYSEPKCKKYIYNHAMGIIGYGSENGEDYWIVRNSWGLSWGEKGYVRFARGSDMCNIADAVFYSIYQ</sequence>
<dbReference type="SMART" id="SM00848">
    <property type="entry name" value="Inhibitor_I29"/>
    <property type="match status" value="1"/>
</dbReference>
<proteinExistence type="inferred from homology"/>
<dbReference type="SUPFAM" id="SSF54001">
    <property type="entry name" value="Cysteine proteinases"/>
    <property type="match status" value="1"/>
</dbReference>
<dbReference type="CDD" id="cd02248">
    <property type="entry name" value="Peptidase_C1A"/>
    <property type="match status" value="1"/>
</dbReference>
<dbReference type="OrthoDB" id="10253408at2759"/>
<protein>
    <submittedName>
        <fullName evidence="6">Crustapain</fullName>
    </submittedName>
</protein>
<dbReference type="AlphaFoldDB" id="A0A1J4JI91"/>
<dbReference type="InterPro" id="IPR013201">
    <property type="entry name" value="Prot_inhib_I29"/>
</dbReference>
<dbReference type="InterPro" id="IPR038765">
    <property type="entry name" value="Papain-like_cys_pep_sf"/>
</dbReference>
<name>A0A1J4JI91_9EUKA</name>
<feature type="signal peptide" evidence="3">
    <location>
        <begin position="1"/>
        <end position="18"/>
    </location>
</feature>
<comment type="caution">
    <text evidence="6">The sequence shown here is derived from an EMBL/GenBank/DDBJ whole genome shotgun (WGS) entry which is preliminary data.</text>
</comment>
<dbReference type="PROSITE" id="PS00640">
    <property type="entry name" value="THIOL_PROTEASE_ASN"/>
    <property type="match status" value="1"/>
</dbReference>
<gene>
    <name evidence="6" type="primary">Cys</name>
    <name evidence="6" type="ORF">TRFO_02017</name>
</gene>
<dbReference type="InterPro" id="IPR000169">
    <property type="entry name" value="Pept_cys_AS"/>
</dbReference>
<feature type="domain" description="Cathepsin propeptide inhibitor" evidence="5">
    <location>
        <begin position="23"/>
        <end position="79"/>
    </location>
</feature>
<dbReference type="EMBL" id="MLAK01001148">
    <property type="protein sequence ID" value="OHS96908.1"/>
    <property type="molecule type" value="Genomic_DNA"/>
</dbReference>
<dbReference type="GO" id="GO:0006508">
    <property type="term" value="P:proteolysis"/>
    <property type="evidence" value="ECO:0007669"/>
    <property type="project" value="InterPro"/>
</dbReference>
<evidence type="ECO:0000256" key="2">
    <source>
        <dbReference type="ARBA" id="ARBA00023157"/>
    </source>
</evidence>
<dbReference type="InterPro" id="IPR013128">
    <property type="entry name" value="Peptidase_C1A"/>
</dbReference>
<keyword evidence="2" id="KW-1015">Disulfide bond</keyword>